<proteinExistence type="predicted"/>
<dbReference type="RefSeq" id="WP_168036764.1">
    <property type="nucleotide sequence ID" value="NZ_JAATJH010000002.1"/>
</dbReference>
<evidence type="ECO:0000313" key="2">
    <source>
        <dbReference type="EMBL" id="NJC25998.1"/>
    </source>
</evidence>
<sequence length="179" mass="19958">MRLLLSLLLPLLLCTCDSAPDNASLNTLNFFDLKGYIDEEVDRLGGVPLTVDKTITLNGKTETQQLDDLDFGSDLQLFASADINKAAWIDKYNTEVKTMSGSHKITRYTALDTTLTTRMLEVEEDRGQPIQITIKRKTGTFLSDGVSELVYRAANGYTVQTKQDNRFGDDIDALVQVAW</sequence>
<dbReference type="EMBL" id="JAATJH010000002">
    <property type="protein sequence ID" value="NJC25998.1"/>
    <property type="molecule type" value="Genomic_DNA"/>
</dbReference>
<keyword evidence="3" id="KW-1185">Reference proteome</keyword>
<evidence type="ECO:0000256" key="1">
    <source>
        <dbReference type="SAM" id="SignalP"/>
    </source>
</evidence>
<accession>A0ABX0XAZ3</accession>
<keyword evidence="1" id="KW-0732">Signal</keyword>
<feature type="chain" id="PRO_5046442912" evidence="1">
    <location>
        <begin position="20"/>
        <end position="179"/>
    </location>
</feature>
<feature type="signal peptide" evidence="1">
    <location>
        <begin position="1"/>
        <end position="19"/>
    </location>
</feature>
<organism evidence="2 3">
    <name type="scientific">Neolewinella antarctica</name>
    <dbReference type="NCBI Taxonomy" id="442734"/>
    <lineage>
        <taxon>Bacteria</taxon>
        <taxon>Pseudomonadati</taxon>
        <taxon>Bacteroidota</taxon>
        <taxon>Saprospiria</taxon>
        <taxon>Saprospirales</taxon>
        <taxon>Lewinellaceae</taxon>
        <taxon>Neolewinella</taxon>
    </lineage>
</organism>
<name>A0ABX0XAZ3_9BACT</name>
<gene>
    <name evidence="2" type="ORF">GGR27_001497</name>
</gene>
<evidence type="ECO:0000313" key="3">
    <source>
        <dbReference type="Proteomes" id="UP000770785"/>
    </source>
</evidence>
<comment type="caution">
    <text evidence="2">The sequence shown here is derived from an EMBL/GenBank/DDBJ whole genome shotgun (WGS) entry which is preliminary data.</text>
</comment>
<dbReference type="Proteomes" id="UP000770785">
    <property type="component" value="Unassembled WGS sequence"/>
</dbReference>
<reference evidence="2 3" key="1">
    <citation type="submission" date="2020-03" db="EMBL/GenBank/DDBJ databases">
        <title>Genomic Encyclopedia of Type Strains, Phase IV (KMG-IV): sequencing the most valuable type-strain genomes for metagenomic binning, comparative biology and taxonomic classification.</title>
        <authorList>
            <person name="Goeker M."/>
        </authorList>
    </citation>
    <scope>NUCLEOTIDE SEQUENCE [LARGE SCALE GENOMIC DNA]</scope>
    <source>
        <strain evidence="2 3">DSM 105096</strain>
    </source>
</reference>
<protein>
    <submittedName>
        <fullName evidence="2">Uncharacterized protein</fullName>
    </submittedName>
</protein>